<dbReference type="SUPFAM" id="SSF49899">
    <property type="entry name" value="Concanavalin A-like lectins/glucanases"/>
    <property type="match status" value="1"/>
</dbReference>
<dbReference type="InterPro" id="IPR022655">
    <property type="entry name" value="DUF1553"/>
</dbReference>
<feature type="domain" description="DUF1549" evidence="1">
    <location>
        <begin position="580"/>
        <end position="754"/>
    </location>
</feature>
<dbReference type="Pfam" id="PF07635">
    <property type="entry name" value="PSCyt1"/>
    <property type="match status" value="1"/>
</dbReference>
<dbReference type="Proteomes" id="UP000593765">
    <property type="component" value="Chromosome"/>
</dbReference>
<dbReference type="Gene3D" id="1.10.760.10">
    <property type="entry name" value="Cytochrome c-like domain"/>
    <property type="match status" value="1"/>
</dbReference>
<dbReference type="PANTHER" id="PTHR35889">
    <property type="entry name" value="CYCLOINULO-OLIGOSACCHARIDE FRUCTANOTRANSFERASE-RELATED"/>
    <property type="match status" value="1"/>
</dbReference>
<name>A0A7M2X4B2_9BACT</name>
<dbReference type="GO" id="GO:0020037">
    <property type="term" value="F:heme binding"/>
    <property type="evidence" value="ECO:0007669"/>
    <property type="project" value="InterPro"/>
</dbReference>
<evidence type="ECO:0000259" key="3">
    <source>
        <dbReference type="Pfam" id="PF07635"/>
    </source>
</evidence>
<dbReference type="Pfam" id="PF13385">
    <property type="entry name" value="Laminin_G_3"/>
    <property type="match status" value="1"/>
</dbReference>
<accession>A0A7M2X4B2</accession>
<dbReference type="Pfam" id="PF07587">
    <property type="entry name" value="PSD1"/>
    <property type="match status" value="1"/>
</dbReference>
<dbReference type="InterPro" id="IPR011444">
    <property type="entry name" value="DUF1549"/>
</dbReference>
<evidence type="ECO:0000259" key="1">
    <source>
        <dbReference type="Pfam" id="PF07583"/>
    </source>
</evidence>
<feature type="domain" description="DUF1553" evidence="2">
    <location>
        <begin position="817"/>
        <end position="1074"/>
    </location>
</feature>
<proteinExistence type="predicted"/>
<dbReference type="AlphaFoldDB" id="A0A7M2X4B2"/>
<organism evidence="4 5">
    <name type="scientific">Humisphaera borealis</name>
    <dbReference type="NCBI Taxonomy" id="2807512"/>
    <lineage>
        <taxon>Bacteria</taxon>
        <taxon>Pseudomonadati</taxon>
        <taxon>Planctomycetota</taxon>
        <taxon>Phycisphaerae</taxon>
        <taxon>Tepidisphaerales</taxon>
        <taxon>Tepidisphaeraceae</taxon>
        <taxon>Humisphaera</taxon>
    </lineage>
</organism>
<feature type="domain" description="Cytochrome C Planctomycete-type" evidence="3">
    <location>
        <begin position="493"/>
        <end position="551"/>
    </location>
</feature>
<evidence type="ECO:0000313" key="4">
    <source>
        <dbReference type="EMBL" id="QOV92514.1"/>
    </source>
</evidence>
<dbReference type="InterPro" id="IPR013320">
    <property type="entry name" value="ConA-like_dom_sf"/>
</dbReference>
<dbReference type="Gene3D" id="2.60.120.200">
    <property type="match status" value="1"/>
</dbReference>
<dbReference type="KEGG" id="hbs:IPV69_22920"/>
<dbReference type="InterPro" id="IPR036909">
    <property type="entry name" value="Cyt_c-like_dom_sf"/>
</dbReference>
<dbReference type="InterPro" id="IPR011429">
    <property type="entry name" value="Cyt_c_Planctomycete-type"/>
</dbReference>
<gene>
    <name evidence="4" type="ORF">IPV69_22920</name>
</gene>
<dbReference type="GO" id="GO:0009055">
    <property type="term" value="F:electron transfer activity"/>
    <property type="evidence" value="ECO:0007669"/>
    <property type="project" value="InterPro"/>
</dbReference>
<reference evidence="4 5" key="1">
    <citation type="submission" date="2020-10" db="EMBL/GenBank/DDBJ databases">
        <title>Wide distribution of Phycisphaera-like planctomycetes from WD2101 soil group in peatlands and genome analysis of the first cultivated representative.</title>
        <authorList>
            <person name="Dedysh S.N."/>
            <person name="Beletsky A.V."/>
            <person name="Ivanova A."/>
            <person name="Kulichevskaya I.S."/>
            <person name="Suzina N.E."/>
            <person name="Philippov D.A."/>
            <person name="Rakitin A.L."/>
            <person name="Mardanov A.V."/>
            <person name="Ravin N.V."/>
        </authorList>
    </citation>
    <scope>NUCLEOTIDE SEQUENCE [LARGE SCALE GENOMIC DNA]</scope>
    <source>
        <strain evidence="4 5">M1803</strain>
    </source>
</reference>
<dbReference type="PANTHER" id="PTHR35889:SF3">
    <property type="entry name" value="F-BOX DOMAIN-CONTAINING PROTEIN"/>
    <property type="match status" value="1"/>
</dbReference>
<sequence>MEDPGANSPFDFTNGDAITIEAWVKLDDFKAGENFYIIGKGRTGAANFPRDNQNWAMRIRESGGKACINFLFASKPAAGVAKSDAHWHRWTSNTGFSRNTGWHHVAVSYKFGEPKTIKGWIDGNALPGKWDMGGETTDAPVVDEDAIWIGASQGGTANSFRGLLDGIAIHREVLADSVMKSRFKRVGGEVVAKPAPEIMPEVGPIPAGKVLATFHEGLAAHNRWLNVDEKVPPETARWAANETLLHRLPFRYDAWGVRDSWDAPVLARLAADVTLTPGERKFVIRTRGLARLWVNGQVVVRNKTISGSTDGHQPVSPIPQPPLPGVRAVGYEMQESFGDAIVPPDGKCRIILETIVGGEKFRAEPGEALVAVLSPDGKAYSLLSSSAVDQSPIPLTDAAVEDRLAAAEKSLEVVDEVTRCTAAATMDAFWQKRHEAATAWAKQNPGPTPAAGGHPIDGFIKAKIDRAIAESSAVTPQTKQFHAEVLPLLNEQCFRCHGEKEKGGLRLNTREAALKAGESEKPAVVPGDVSASELIARIKSKEEDVRMPPQGKGLTEKQVATLEAWIKNGAAWPAPPISPEQVAVPPVVDDAAFLRRAYFDTVGVPPTEAELRAFLTDGSSDKRAKAIDKLLADPRWADHWVSYWQDVLAENPNMLKPSLNNTGPFRWFLHESLTDNKPMDRMVTELILLRGSEREGGAAGFGLAADNDAPFAAKGHIIGEAFLGIELQCARCHDSPYHSTKQQDLYALAAMFERKTVSVPKSSTVPAAFFEKKARESLIKVTLKPGEPIKPIWPFAAATGRTDDESLDAMMIKPTDTRERLAALITTPQNKRFAQVIANRIWRKLMGAGIVEPAHDWEGHAASHPDMLEWLAREFVAGGYDLRQLQRTIMTSQAYQRQSTGHNLTAVPEKRFFNAPERRRLTAEQVVDSLFAVSGQPIETEEITFDPDARRPANTMISLGYPKRAWEFASLSNERDRPSLSLPRAQAVTDVLEAFGWTGSRQSPRTDRETDPNVLQPGVLANSIVSVWTTRAAMGSGIAELAVKAESPETLAEALFLRVLGRQPTAAEKAPLVEALSEGFSTRLTPASAIKMPEPPPPLSRVTWSNHLVSEANVIKVEMEQRARTGPPADPRLQKQWRETYEDVVWTLVNNREFVWMP</sequence>
<evidence type="ECO:0000259" key="2">
    <source>
        <dbReference type="Pfam" id="PF07587"/>
    </source>
</evidence>
<dbReference type="Pfam" id="PF07583">
    <property type="entry name" value="PSCyt2"/>
    <property type="match status" value="1"/>
</dbReference>
<evidence type="ECO:0000313" key="5">
    <source>
        <dbReference type="Proteomes" id="UP000593765"/>
    </source>
</evidence>
<dbReference type="SUPFAM" id="SSF46626">
    <property type="entry name" value="Cytochrome c"/>
    <property type="match status" value="1"/>
</dbReference>
<keyword evidence="5" id="KW-1185">Reference proteome</keyword>
<dbReference type="EMBL" id="CP063458">
    <property type="protein sequence ID" value="QOV92514.1"/>
    <property type="molecule type" value="Genomic_DNA"/>
</dbReference>
<protein>
    <submittedName>
        <fullName evidence="4">DUF1553 domain-containing protein</fullName>
    </submittedName>
</protein>